<dbReference type="InterPro" id="IPR036188">
    <property type="entry name" value="FAD/NAD-bd_sf"/>
</dbReference>
<dbReference type="GO" id="GO:0070221">
    <property type="term" value="P:sulfide oxidation, using sulfide:quinone oxidoreductase"/>
    <property type="evidence" value="ECO:0007669"/>
    <property type="project" value="TreeGrafter"/>
</dbReference>
<dbReference type="OrthoDB" id="9802771at2"/>
<dbReference type="GO" id="GO:0071949">
    <property type="term" value="F:FAD binding"/>
    <property type="evidence" value="ECO:0007669"/>
    <property type="project" value="TreeGrafter"/>
</dbReference>
<dbReference type="GO" id="GO:0070224">
    <property type="term" value="F:sulfide:quinone oxidoreductase activity"/>
    <property type="evidence" value="ECO:0007669"/>
    <property type="project" value="TreeGrafter"/>
</dbReference>
<dbReference type="Gene3D" id="3.50.50.60">
    <property type="entry name" value="FAD/NAD(P)-binding domain"/>
    <property type="match status" value="2"/>
</dbReference>
<evidence type="ECO:0000313" key="1">
    <source>
        <dbReference type="EMBL" id="SOC46924.1"/>
    </source>
</evidence>
<dbReference type="PANTHER" id="PTHR10632:SF2">
    <property type="entry name" value="SULFIDE:QUINONE OXIDOREDUCTASE, MITOCHONDRIAL"/>
    <property type="match status" value="1"/>
</dbReference>
<evidence type="ECO:0000313" key="2">
    <source>
        <dbReference type="Proteomes" id="UP000219435"/>
    </source>
</evidence>
<dbReference type="EMBL" id="OBQI01000001">
    <property type="protein sequence ID" value="SOC46924.1"/>
    <property type="molecule type" value="Genomic_DNA"/>
</dbReference>
<protein>
    <submittedName>
        <fullName evidence="1">Sulfide:quinone oxidoreductase</fullName>
    </submittedName>
</protein>
<sequence>MDRVEVLIVGAGNAGISLAARLLRDGAEGVAIVAAQPVHRYKPLLNYVAGGEATMADLERPMADVVPEGCTWIRDSVESVDAEALTVRTRSGRTLSCATLVLCPGLEEDWDATPGLQAAYADGWAASSYVPGSTPTVWPRLSSLRGGSVVFTVPPEPASCGPTALKPLLMACDAWRRAGVLGDLDVRLVLPGPTATGVPRADEVLERAFADYGVEVLREARIERVDPDAHTLTLGTRAGRRVLDDVAFAHAVPHYRAPGWIADAGLAAPSSSQVDVDPFTLRSRRHDSIWAIGDAADVATRPSGGALRKQVAVLSANLAAVARGKELQRYDGYTVMPITVSRRRLMLDEVDRDGRPSPSVPLLDPFVPRRSAWFFDRYVLPQVYFRRILRGRV</sequence>
<reference evidence="2" key="1">
    <citation type="submission" date="2017-08" db="EMBL/GenBank/DDBJ databases">
        <authorList>
            <person name="Varghese N."/>
            <person name="Submissions S."/>
        </authorList>
    </citation>
    <scope>NUCLEOTIDE SEQUENCE [LARGE SCALE GENOMIC DNA]</scope>
    <source>
        <strain evidence="2">DSM 4725</strain>
    </source>
</reference>
<name>A0A285UYF9_9ACTN</name>
<dbReference type="RefSeq" id="WP_097193446.1">
    <property type="nucleotide sequence ID" value="NZ_OBQI01000001.1"/>
</dbReference>
<accession>A0A285UYF9</accession>
<organism evidence="1 2">
    <name type="scientific">Blastococcus aggregatus</name>
    <dbReference type="NCBI Taxonomy" id="38502"/>
    <lineage>
        <taxon>Bacteria</taxon>
        <taxon>Bacillati</taxon>
        <taxon>Actinomycetota</taxon>
        <taxon>Actinomycetes</taxon>
        <taxon>Geodermatophilales</taxon>
        <taxon>Geodermatophilaceae</taxon>
        <taxon>Blastococcus</taxon>
    </lineage>
</organism>
<dbReference type="Proteomes" id="UP000219435">
    <property type="component" value="Unassembled WGS sequence"/>
</dbReference>
<proteinExistence type="predicted"/>
<dbReference type="PANTHER" id="PTHR10632">
    <property type="entry name" value="SULFIDE:QUINONE OXIDOREDUCTASE"/>
    <property type="match status" value="1"/>
</dbReference>
<dbReference type="PRINTS" id="PR00420">
    <property type="entry name" value="RNGMNOXGNASE"/>
</dbReference>
<dbReference type="SUPFAM" id="SSF51905">
    <property type="entry name" value="FAD/NAD(P)-binding domain"/>
    <property type="match status" value="2"/>
</dbReference>
<keyword evidence="2" id="KW-1185">Reference proteome</keyword>
<gene>
    <name evidence="1" type="ORF">SAMN05660748_0527</name>
</gene>
<dbReference type="InterPro" id="IPR015904">
    <property type="entry name" value="Sulphide_quinone_reductase"/>
</dbReference>
<dbReference type="AlphaFoldDB" id="A0A285UYF9"/>